<dbReference type="Proteomes" id="UP001058074">
    <property type="component" value="Unassembled WGS sequence"/>
</dbReference>
<gene>
    <name evidence="1" type="ORF">rsdtw13_26910</name>
</gene>
<comment type="caution">
    <text evidence="1">The sequence shown here is derived from an EMBL/GenBank/DDBJ whole genome shotgun (WGS) entry which is preliminary data.</text>
</comment>
<dbReference type="EMBL" id="BROD01000001">
    <property type="protein sequence ID" value="GKX67433.1"/>
    <property type="molecule type" value="Genomic_DNA"/>
</dbReference>
<keyword evidence="2" id="KW-1185">Reference proteome</keyword>
<evidence type="ECO:0000313" key="2">
    <source>
        <dbReference type="Proteomes" id="UP001058074"/>
    </source>
</evidence>
<evidence type="ECO:0000313" key="1">
    <source>
        <dbReference type="EMBL" id="GKX67433.1"/>
    </source>
</evidence>
<protein>
    <submittedName>
        <fullName evidence="1">Uncharacterized protein</fullName>
    </submittedName>
</protein>
<accession>A0ACB5RDT1</accession>
<proteinExistence type="predicted"/>
<name>A0ACB5RDT1_9CLOT</name>
<sequence>MSIACSLISKKKIEDAENKILQISFQDKELIDFQIEMINNHKERGLIEVQKYIFNKDINLKYYVTGLESLEDYIKNTEIDKESIAKIFSNIADIILHCKELLLEGDNFILEKDCVYIDLNIMEIKLINVPLMERYSENINESYMNLIWDVVRTILLEAKIKNGDADYFVNLKNNIRDNRCSISEFVEKLSVNRNNKAIRRNESKSTISENSPLQEKKNISRTVESRPSIVSKQTPKIDVSKNKSIEPANQPQAKAKEMQQVIYETVEKEKFSTIRLILAVMVQPIIIGIILSLFIVDGMEVTQIAGGAMLLAALDVLVLRVILDKTKKKKVQVKVKKSVTAEYKQQVKLNEPKGKVAENKPYEPYNTSQVKDESTTLLDSDTSFLKAEPYLELKGEGIKKYIEASPFIIGRQAEFDQWIKSNSIGRRHAQIVIVGDDYYLEDLNSKNGTILNQHKLGTGERVKLKDGDIITLSDLILIFKME</sequence>
<reference evidence="1" key="1">
    <citation type="journal article" date="2025" name="Int. J. Syst. Evol. Microbiol.">
        <title>Inconstantimicrobium mannanitabidum sp. nov., a novel member of the family Clostridiaceae isolated from anoxic soil under the treatment of reductive soil disinfestation.</title>
        <authorList>
            <person name="Ueki A."/>
            <person name="Tonouchi A."/>
            <person name="Honma S."/>
            <person name="Kaku N."/>
            <person name="Ueki K."/>
        </authorList>
    </citation>
    <scope>NUCLEOTIDE SEQUENCE</scope>
    <source>
        <strain evidence="1">TW13</strain>
    </source>
</reference>
<organism evidence="1 2">
    <name type="scientific">Inconstantimicrobium mannanitabidum</name>
    <dbReference type="NCBI Taxonomy" id="1604901"/>
    <lineage>
        <taxon>Bacteria</taxon>
        <taxon>Bacillati</taxon>
        <taxon>Bacillota</taxon>
        <taxon>Clostridia</taxon>
        <taxon>Eubacteriales</taxon>
        <taxon>Clostridiaceae</taxon>
        <taxon>Inconstantimicrobium</taxon>
    </lineage>
</organism>